<gene>
    <name evidence="3" type="ORF">UFOPK3516_00562</name>
</gene>
<feature type="transmembrane region" description="Helical" evidence="2">
    <location>
        <begin position="148"/>
        <end position="165"/>
    </location>
</feature>
<dbReference type="AlphaFoldDB" id="A0A6J7FE38"/>
<evidence type="ECO:0000256" key="1">
    <source>
        <dbReference type="SAM" id="MobiDB-lite"/>
    </source>
</evidence>
<feature type="compositionally biased region" description="Polar residues" evidence="1">
    <location>
        <begin position="36"/>
        <end position="52"/>
    </location>
</feature>
<proteinExistence type="predicted"/>
<name>A0A6J7FE38_9ZZZZ</name>
<keyword evidence="2" id="KW-1133">Transmembrane helix</keyword>
<evidence type="ECO:0000256" key="2">
    <source>
        <dbReference type="SAM" id="Phobius"/>
    </source>
</evidence>
<sequence length="244" mass="26197">MSDNTGPQYHRGGRSAPDPRRDSQRYPTANPYPDNGMQQQNGEYAQTGQYPQTDAYPPGSPLSAATDPAGFIPQVTQRPDDPYDRASAQRGGPATGSYQRGGENYGYDYRYANGELGDDYPRANATGWFALVLSILAVALTWDKFGAFIALGIFFFSFLCAQIALTKRGQRKWQAWIAVWFSALGGLVALLSVAISLVGLMGGIHYAGGKSLMGVVDLPPIKVSSITDVGVTFPKSGLDSITIG</sequence>
<accession>A0A6J7FE38</accession>
<reference evidence="3" key="1">
    <citation type="submission" date="2020-05" db="EMBL/GenBank/DDBJ databases">
        <authorList>
            <person name="Chiriac C."/>
            <person name="Salcher M."/>
            <person name="Ghai R."/>
            <person name="Kavagutti S V."/>
        </authorList>
    </citation>
    <scope>NUCLEOTIDE SEQUENCE</scope>
</reference>
<feature type="region of interest" description="Disordered" evidence="1">
    <location>
        <begin position="1"/>
        <end position="99"/>
    </location>
</feature>
<keyword evidence="2" id="KW-0472">Membrane</keyword>
<keyword evidence="2" id="KW-0812">Transmembrane</keyword>
<evidence type="ECO:0000313" key="3">
    <source>
        <dbReference type="EMBL" id="CAB4893687.1"/>
    </source>
</evidence>
<dbReference type="EMBL" id="CAFBMB010000029">
    <property type="protein sequence ID" value="CAB4893687.1"/>
    <property type="molecule type" value="Genomic_DNA"/>
</dbReference>
<feature type="transmembrane region" description="Helical" evidence="2">
    <location>
        <begin position="125"/>
        <end position="142"/>
    </location>
</feature>
<protein>
    <submittedName>
        <fullName evidence="3">Unannotated protein</fullName>
    </submittedName>
</protein>
<feature type="transmembrane region" description="Helical" evidence="2">
    <location>
        <begin position="177"/>
        <end position="204"/>
    </location>
</feature>
<organism evidence="3">
    <name type="scientific">freshwater metagenome</name>
    <dbReference type="NCBI Taxonomy" id="449393"/>
    <lineage>
        <taxon>unclassified sequences</taxon>
        <taxon>metagenomes</taxon>
        <taxon>ecological metagenomes</taxon>
    </lineage>
</organism>